<evidence type="ECO:0000256" key="1">
    <source>
        <dbReference type="SAM" id="Phobius"/>
    </source>
</evidence>
<dbReference type="RefSeq" id="WP_003778911.1">
    <property type="nucleotide sequence ID" value="NZ_JH992961.1"/>
</dbReference>
<organism evidence="2 3">
    <name type="scientific">Alloiococcus otitis ATCC 51267</name>
    <dbReference type="NCBI Taxonomy" id="883081"/>
    <lineage>
        <taxon>Bacteria</taxon>
        <taxon>Bacillati</taxon>
        <taxon>Bacillota</taxon>
        <taxon>Bacilli</taxon>
        <taxon>Lactobacillales</taxon>
        <taxon>Carnobacteriaceae</taxon>
        <taxon>Alloiococcus</taxon>
    </lineage>
</organism>
<protein>
    <submittedName>
        <fullName evidence="2">Uncharacterized protein</fullName>
    </submittedName>
</protein>
<evidence type="ECO:0000313" key="2">
    <source>
        <dbReference type="EMBL" id="EKU92973.1"/>
    </source>
</evidence>
<evidence type="ECO:0000313" key="3">
    <source>
        <dbReference type="Proteomes" id="UP000009875"/>
    </source>
</evidence>
<keyword evidence="1" id="KW-0472">Membrane</keyword>
<keyword evidence="1" id="KW-1133">Transmembrane helix</keyword>
<comment type="caution">
    <text evidence="2">The sequence shown here is derived from an EMBL/GenBank/DDBJ whole genome shotgun (WGS) entry which is preliminary data.</text>
</comment>
<feature type="transmembrane region" description="Helical" evidence="1">
    <location>
        <begin position="62"/>
        <end position="82"/>
    </location>
</feature>
<dbReference type="AlphaFoldDB" id="K9E8I6"/>
<accession>K9E8I6</accession>
<keyword evidence="1" id="KW-0812">Transmembrane</keyword>
<dbReference type="HOGENOM" id="CLU_2535185_0_0_9"/>
<sequence>MKPLYTNGLLALVAIPLSYLLFEYLIQIYFLGLIIIFFLIFFQTPRPSKTVDERELNRSKRILVLLTTLTFSYGLGGILGLIL</sequence>
<dbReference type="EMBL" id="AGXA01000029">
    <property type="protein sequence ID" value="EKU92973.1"/>
    <property type="molecule type" value="Genomic_DNA"/>
</dbReference>
<reference evidence="2 3" key="1">
    <citation type="submission" date="2012-09" db="EMBL/GenBank/DDBJ databases">
        <title>The Genome Sequence of Alloiococcus otitis ATCC 51267.</title>
        <authorList>
            <consortium name="The Broad Institute Genome Sequencing Platform"/>
            <person name="Earl A."/>
            <person name="Ward D."/>
            <person name="Feldgarden M."/>
            <person name="Gevers D."/>
            <person name="Huys G."/>
            <person name="Walker B."/>
            <person name="Young S.K."/>
            <person name="Zeng Q."/>
            <person name="Gargeya S."/>
            <person name="Fitzgerald M."/>
            <person name="Haas B."/>
            <person name="Abouelleil A."/>
            <person name="Alvarado L."/>
            <person name="Arachchi H.M."/>
            <person name="Berlin A.M."/>
            <person name="Chapman S.B."/>
            <person name="Goldberg J."/>
            <person name="Griggs A."/>
            <person name="Gujja S."/>
            <person name="Hansen M."/>
            <person name="Howarth C."/>
            <person name="Imamovic A."/>
            <person name="Larimer J."/>
            <person name="McCowen C."/>
            <person name="Montmayeur A."/>
            <person name="Murphy C."/>
            <person name="Neiman D."/>
            <person name="Pearson M."/>
            <person name="Priest M."/>
            <person name="Roberts A."/>
            <person name="Saif S."/>
            <person name="Shea T."/>
            <person name="Sisk P."/>
            <person name="Sykes S."/>
            <person name="Wortman J."/>
            <person name="Nusbaum C."/>
            <person name="Birren B."/>
        </authorList>
    </citation>
    <scope>NUCLEOTIDE SEQUENCE [LARGE SCALE GENOMIC DNA]</scope>
    <source>
        <strain evidence="2 3">ATCC 51267</strain>
    </source>
</reference>
<feature type="transmembrane region" description="Helical" evidence="1">
    <location>
        <begin position="20"/>
        <end position="42"/>
    </location>
</feature>
<keyword evidence="3" id="KW-1185">Reference proteome</keyword>
<proteinExistence type="predicted"/>
<name>K9E8I6_9LACT</name>
<gene>
    <name evidence="2" type="ORF">HMPREF9698_01279</name>
</gene>
<dbReference type="Proteomes" id="UP000009875">
    <property type="component" value="Unassembled WGS sequence"/>
</dbReference>